<sequence>MGDLFFHGCLESGTSSVSFSCNCFKTLLVTQQTCCSTRSRPVSISTPRRRLSNLLSCSNNDSSSVDLKIVSVNECYDGSFLFRFGGRDEIERNVKVEESSADASSVNVDVAEVSGKIENESSQVLKEEVKYNYSKIETDPVNLVDHCIEGDSSSVLTSGSEFVEALSDGKFESNERLLEDTAFDVKSSDLPGALLGYQTNVHPEDASNGEILGSVTVSNRDDVKQDENSNTFVSDSKGNAEESVEVLRDHGVGETTQFSASGSESEIEPPNNHASQKSNQEITHVNTPAKDDKVDTELNHGAGEDAMEGNVTEVVDKTYVLKTLEADPVLDDKTTHNTVDEFVDTHGSMSSKMSDGFVPTSVEDEVTMLDTLSSNMPEVSVSYAQESQIIRTASKREEKSTTGLFLSSGAASFAHSSKALTGRADAYFVACENWLGVADGIGQWSFEGSRAGLYSQELTENCKKIVMESKSSPITDPVEILKRSAAETQSPGSSTILVACFDGQALLVANIGDSGFIIIRNGRVFKRSSPMVHEFNFPIQIENDDDPSELIEGYKINLDEGDVIVTATDGLFDNLYEQEIASIISNALPDGLKPQEIAETLAMKAQEVGKSRTARSPFADAAQAAGYVGYRGGKLDDVTVIVSLVEKRCS</sequence>
<protein>
    <submittedName>
        <fullName evidence="1">Uncharacterized protein</fullName>
    </submittedName>
</protein>
<reference evidence="1 2" key="1">
    <citation type="journal article" date="2023" name="Science">
        <title>Complex scaffold remodeling in plant triterpene biosynthesis.</title>
        <authorList>
            <person name="De La Pena R."/>
            <person name="Hodgson H."/>
            <person name="Liu J.C."/>
            <person name="Stephenson M.J."/>
            <person name="Martin A.C."/>
            <person name="Owen C."/>
            <person name="Harkess A."/>
            <person name="Leebens-Mack J."/>
            <person name="Jimenez L.E."/>
            <person name="Osbourn A."/>
            <person name="Sattely E.S."/>
        </authorList>
    </citation>
    <scope>NUCLEOTIDE SEQUENCE [LARGE SCALE GENOMIC DNA]</scope>
    <source>
        <strain evidence="2">cv. JPN11</strain>
        <tissue evidence="1">Leaf</tissue>
    </source>
</reference>
<dbReference type="Proteomes" id="UP001164539">
    <property type="component" value="Chromosome 6"/>
</dbReference>
<evidence type="ECO:0000313" key="1">
    <source>
        <dbReference type="EMBL" id="KAJ4716909.1"/>
    </source>
</evidence>
<keyword evidence="2" id="KW-1185">Reference proteome</keyword>
<organism evidence="1 2">
    <name type="scientific">Melia azedarach</name>
    <name type="common">Chinaberry tree</name>
    <dbReference type="NCBI Taxonomy" id="155640"/>
    <lineage>
        <taxon>Eukaryota</taxon>
        <taxon>Viridiplantae</taxon>
        <taxon>Streptophyta</taxon>
        <taxon>Embryophyta</taxon>
        <taxon>Tracheophyta</taxon>
        <taxon>Spermatophyta</taxon>
        <taxon>Magnoliopsida</taxon>
        <taxon>eudicotyledons</taxon>
        <taxon>Gunneridae</taxon>
        <taxon>Pentapetalae</taxon>
        <taxon>rosids</taxon>
        <taxon>malvids</taxon>
        <taxon>Sapindales</taxon>
        <taxon>Meliaceae</taxon>
        <taxon>Melia</taxon>
    </lineage>
</organism>
<name>A0ACC1Y1U6_MELAZ</name>
<gene>
    <name evidence="1" type="ORF">OWV82_011858</name>
</gene>
<evidence type="ECO:0000313" key="2">
    <source>
        <dbReference type="Proteomes" id="UP001164539"/>
    </source>
</evidence>
<accession>A0ACC1Y1U6</accession>
<comment type="caution">
    <text evidence="1">The sequence shown here is derived from an EMBL/GenBank/DDBJ whole genome shotgun (WGS) entry which is preliminary data.</text>
</comment>
<proteinExistence type="predicted"/>
<dbReference type="EMBL" id="CM051399">
    <property type="protein sequence ID" value="KAJ4716909.1"/>
    <property type="molecule type" value="Genomic_DNA"/>
</dbReference>